<dbReference type="Gene3D" id="3.20.20.80">
    <property type="entry name" value="Glycosidases"/>
    <property type="match status" value="1"/>
</dbReference>
<dbReference type="InterPro" id="IPR031728">
    <property type="entry name" value="GlcAase_C"/>
</dbReference>
<gene>
    <name evidence="3" type="ORF">CVT26_007529</name>
</gene>
<feature type="region of interest" description="Disordered" evidence="1">
    <location>
        <begin position="747"/>
        <end position="767"/>
    </location>
</feature>
<evidence type="ECO:0000256" key="1">
    <source>
        <dbReference type="SAM" id="MobiDB-lite"/>
    </source>
</evidence>
<accession>A0A409X2K6</accession>
<dbReference type="AlphaFoldDB" id="A0A409X2K6"/>
<protein>
    <recommendedName>
        <fullName evidence="2">Beta-glucuronidase C-terminal domain-containing protein</fullName>
    </recommendedName>
</protein>
<dbReference type="OrthoDB" id="2796951at2759"/>
<evidence type="ECO:0000259" key="2">
    <source>
        <dbReference type="Pfam" id="PF16862"/>
    </source>
</evidence>
<feature type="region of interest" description="Disordered" evidence="1">
    <location>
        <begin position="29"/>
        <end position="55"/>
    </location>
</feature>
<dbReference type="PANTHER" id="PTHR36183:SF2">
    <property type="entry name" value="BETA-GLUCURONIDASE C-TERMINAL DOMAIN-CONTAINING PROTEIN"/>
    <property type="match status" value="1"/>
</dbReference>
<sequence>MNFHVTELQPADGPRALVKLWQWQSRHKPPNPLATALPPAFPPPVPHPLQQKPGQAQEQWEWQTSPGGRHDFSRGVFPFPGPLDESPSPPPCQSHCGGGGVHQPASSSLRFVLHLLLLAFLFAFTIDTCSASITVYHQKDQTVLSASPSSPTGAGAGVYIPNSVSAGGNYSGAAAFNPTTLVAPGPPGASALPVGFAIELSGVVPSGASIGQSGSFFGFSVEMSVVNQVCECCFSHGILRAISVLQVPFLNLMANLQQRAGGVVVRVGGNTQETAALVSSTPNGKMIEKDYRSLSNPTDTPPLVYTNQLLYLLSNISSLVNVHWHLGVPFNDTDNFRLAIAEQGEAILGDYLIGLQVGNEPDLYGNHGHRPASYGPYDYVGEFGKLVSAMGANQNIHKQNLLIGPSVNTGPWTPEMVWDTGFVSTYSANLAYLSVEHYPSDNCYAQFGIGTPRDPQAMFPTYLNHSAPQTLIAPYLNSTAYVQTQGKKLLMFETNTASCGGFNGVSDSFGAALWGLDYGMQLAYANFSGGLFHVGGQNVYYNPFTPPPTNQSTFRKWTIGPIYYSALVMAEALGPGNNTQVLDLQANANNIYSPAYAIYDHGQLARVLLFNYVTDPTGASDLTVALTLGAASGGGAQMPASVQVKYLQAASVAQKGNYTWAGQTFGPIFGSDGRLTGTESIQTVLCSSAASATNSMTCNIRVPAPSVALVFLSPNYMTETAGGASKTFSTSVVTRTRNTASVDPEVLATSNGHTGMDGRGELGSTSE</sequence>
<dbReference type="SUPFAM" id="SSF51445">
    <property type="entry name" value="(Trans)glycosidases"/>
    <property type="match status" value="1"/>
</dbReference>
<dbReference type="InParanoid" id="A0A409X2K6"/>
<evidence type="ECO:0000313" key="3">
    <source>
        <dbReference type="EMBL" id="PPQ84993.1"/>
    </source>
</evidence>
<proteinExistence type="predicted"/>
<evidence type="ECO:0000313" key="4">
    <source>
        <dbReference type="Proteomes" id="UP000284706"/>
    </source>
</evidence>
<feature type="non-terminal residue" evidence="3">
    <location>
        <position position="767"/>
    </location>
</feature>
<dbReference type="Pfam" id="PF16862">
    <property type="entry name" value="Glyco_hydro_79C"/>
    <property type="match status" value="1"/>
</dbReference>
<feature type="domain" description="Beta-glucuronidase C-terminal" evidence="2">
    <location>
        <begin position="595"/>
        <end position="709"/>
    </location>
</feature>
<dbReference type="Proteomes" id="UP000284706">
    <property type="component" value="Unassembled WGS sequence"/>
</dbReference>
<dbReference type="PANTHER" id="PTHR36183">
    <property type="entry name" value="BETA-GLUCURONIDASE"/>
    <property type="match status" value="1"/>
</dbReference>
<name>A0A409X2K6_9AGAR</name>
<dbReference type="STRING" id="231916.A0A409X2K6"/>
<dbReference type="EMBL" id="NHYE01004369">
    <property type="protein sequence ID" value="PPQ84993.1"/>
    <property type="molecule type" value="Genomic_DNA"/>
</dbReference>
<reference evidence="3 4" key="1">
    <citation type="journal article" date="2018" name="Evol. Lett.">
        <title>Horizontal gene cluster transfer increased hallucinogenic mushroom diversity.</title>
        <authorList>
            <person name="Reynolds H.T."/>
            <person name="Vijayakumar V."/>
            <person name="Gluck-Thaler E."/>
            <person name="Korotkin H.B."/>
            <person name="Matheny P.B."/>
            <person name="Slot J.C."/>
        </authorList>
    </citation>
    <scope>NUCLEOTIDE SEQUENCE [LARGE SCALE GENOMIC DNA]</scope>
    <source>
        <strain evidence="3 4">SRW20</strain>
    </source>
</reference>
<organism evidence="3 4">
    <name type="scientific">Gymnopilus dilepis</name>
    <dbReference type="NCBI Taxonomy" id="231916"/>
    <lineage>
        <taxon>Eukaryota</taxon>
        <taxon>Fungi</taxon>
        <taxon>Dikarya</taxon>
        <taxon>Basidiomycota</taxon>
        <taxon>Agaricomycotina</taxon>
        <taxon>Agaricomycetes</taxon>
        <taxon>Agaricomycetidae</taxon>
        <taxon>Agaricales</taxon>
        <taxon>Agaricineae</taxon>
        <taxon>Hymenogastraceae</taxon>
        <taxon>Gymnopilus</taxon>
    </lineage>
</organism>
<dbReference type="InterPro" id="IPR017853">
    <property type="entry name" value="GH"/>
</dbReference>
<keyword evidence="4" id="KW-1185">Reference proteome</keyword>
<dbReference type="InterPro" id="IPR052974">
    <property type="entry name" value="GH79_Enzymes"/>
</dbReference>
<comment type="caution">
    <text evidence="3">The sequence shown here is derived from an EMBL/GenBank/DDBJ whole genome shotgun (WGS) entry which is preliminary data.</text>
</comment>